<comment type="subcellular location">
    <subcellularLocation>
        <location evidence="1">Cell membrane</location>
        <topology evidence="1">Multi-pass membrane protein</topology>
    </subcellularLocation>
</comment>
<proteinExistence type="predicted"/>
<reference evidence="8" key="2">
    <citation type="submission" date="2020-09" db="EMBL/GenBank/DDBJ databases">
        <authorList>
            <person name="Sun Q."/>
            <person name="Ohkuma M."/>
        </authorList>
    </citation>
    <scope>NUCLEOTIDE SEQUENCE</scope>
    <source>
        <strain evidence="8">JCM 3090</strain>
    </source>
</reference>
<dbReference type="InterPro" id="IPR042094">
    <property type="entry name" value="T2SS_GspF_sf"/>
</dbReference>
<dbReference type="RefSeq" id="WP_189169732.1">
    <property type="nucleotide sequence ID" value="NZ_BMQB01000003.1"/>
</dbReference>
<gene>
    <name evidence="8" type="ORF">GCM10010123_19510</name>
</gene>
<keyword evidence="3 6" id="KW-0812">Transmembrane</keyword>
<keyword evidence="4 6" id="KW-1133">Transmembrane helix</keyword>
<dbReference type="Gene3D" id="1.20.81.30">
    <property type="entry name" value="Type II secretion system (T2SS), domain F"/>
    <property type="match status" value="1"/>
</dbReference>
<dbReference type="InterPro" id="IPR018076">
    <property type="entry name" value="T2SS_GspF_dom"/>
</dbReference>
<feature type="transmembrane region" description="Helical" evidence="6">
    <location>
        <begin position="59"/>
        <end position="76"/>
    </location>
</feature>
<keyword evidence="9" id="KW-1185">Reference proteome</keyword>
<dbReference type="AlphaFoldDB" id="A0A8J3B6X6"/>
<accession>A0A8J3B6X6</accession>
<protein>
    <submittedName>
        <fullName evidence="8">Membrane protein</fullName>
    </submittedName>
</protein>
<evidence type="ECO:0000313" key="9">
    <source>
        <dbReference type="Proteomes" id="UP000649739"/>
    </source>
</evidence>
<dbReference type="EMBL" id="BMQB01000003">
    <property type="protein sequence ID" value="GGJ89797.1"/>
    <property type="molecule type" value="Genomic_DNA"/>
</dbReference>
<sequence length="294" mass="30341">MDGLFLPAMVAGAVLAVSVLWLVGMLTGRLPRTLGPATAWARRGWRGPRRGGARERRIHRRRIAAAGLAALAVLAVSGMPVAAALTALAVGGLPWLLGAGKLEEAAIERLEAVESWTRRLKDLVETGTGLQQGIIASAATAAPEIAVEVRALAAALQAGQDLPAALRRLAGQLDDPHADEVVAALIAHAQVRGSRLGDVLDGIAAAAAEQASIRRAVHAERANARLTLKVLTAMVIAEFAVGVLAPAYAAPYATATGQVVLALFSAAFIGLLLAARKLALPRRPARILTLDGAA</sequence>
<evidence type="ECO:0000313" key="8">
    <source>
        <dbReference type="EMBL" id="GGJ89797.1"/>
    </source>
</evidence>
<evidence type="ECO:0000256" key="5">
    <source>
        <dbReference type="ARBA" id="ARBA00023136"/>
    </source>
</evidence>
<dbReference type="Pfam" id="PF00482">
    <property type="entry name" value="T2SSF"/>
    <property type="match status" value="1"/>
</dbReference>
<organism evidence="8 9">
    <name type="scientific">Pilimelia anulata</name>
    <dbReference type="NCBI Taxonomy" id="53371"/>
    <lineage>
        <taxon>Bacteria</taxon>
        <taxon>Bacillati</taxon>
        <taxon>Actinomycetota</taxon>
        <taxon>Actinomycetes</taxon>
        <taxon>Micromonosporales</taxon>
        <taxon>Micromonosporaceae</taxon>
        <taxon>Pilimelia</taxon>
    </lineage>
</organism>
<keyword evidence="2" id="KW-1003">Cell membrane</keyword>
<feature type="transmembrane region" description="Helical" evidence="6">
    <location>
        <begin position="255"/>
        <end position="275"/>
    </location>
</feature>
<evidence type="ECO:0000256" key="3">
    <source>
        <dbReference type="ARBA" id="ARBA00022692"/>
    </source>
</evidence>
<reference evidence="8" key="1">
    <citation type="journal article" date="2014" name="Int. J. Syst. Evol. Microbiol.">
        <title>Complete genome sequence of Corynebacterium casei LMG S-19264T (=DSM 44701T), isolated from a smear-ripened cheese.</title>
        <authorList>
            <consortium name="US DOE Joint Genome Institute (JGI-PGF)"/>
            <person name="Walter F."/>
            <person name="Albersmeier A."/>
            <person name="Kalinowski J."/>
            <person name="Ruckert C."/>
        </authorList>
    </citation>
    <scope>NUCLEOTIDE SEQUENCE</scope>
    <source>
        <strain evidence="8">JCM 3090</strain>
    </source>
</reference>
<feature type="transmembrane region" description="Helical" evidence="6">
    <location>
        <begin position="6"/>
        <end position="26"/>
    </location>
</feature>
<evidence type="ECO:0000256" key="2">
    <source>
        <dbReference type="ARBA" id="ARBA00022475"/>
    </source>
</evidence>
<dbReference type="GO" id="GO:0005886">
    <property type="term" value="C:plasma membrane"/>
    <property type="evidence" value="ECO:0007669"/>
    <property type="project" value="UniProtKB-SubCell"/>
</dbReference>
<keyword evidence="5 6" id="KW-0472">Membrane</keyword>
<comment type="caution">
    <text evidence="8">The sequence shown here is derived from an EMBL/GenBank/DDBJ whole genome shotgun (WGS) entry which is preliminary data.</text>
</comment>
<dbReference type="Proteomes" id="UP000649739">
    <property type="component" value="Unassembled WGS sequence"/>
</dbReference>
<evidence type="ECO:0000256" key="4">
    <source>
        <dbReference type="ARBA" id="ARBA00022989"/>
    </source>
</evidence>
<evidence type="ECO:0000256" key="6">
    <source>
        <dbReference type="SAM" id="Phobius"/>
    </source>
</evidence>
<evidence type="ECO:0000259" key="7">
    <source>
        <dbReference type="Pfam" id="PF00482"/>
    </source>
</evidence>
<evidence type="ECO:0000256" key="1">
    <source>
        <dbReference type="ARBA" id="ARBA00004651"/>
    </source>
</evidence>
<dbReference type="PANTHER" id="PTHR35007">
    <property type="entry name" value="INTEGRAL MEMBRANE PROTEIN-RELATED"/>
    <property type="match status" value="1"/>
</dbReference>
<feature type="domain" description="Type II secretion system protein GspF" evidence="7">
    <location>
        <begin position="116"/>
        <end position="241"/>
    </location>
</feature>
<name>A0A8J3B6X6_9ACTN</name>
<dbReference type="PANTHER" id="PTHR35007:SF3">
    <property type="entry name" value="POSSIBLE CONSERVED ALANINE RICH MEMBRANE PROTEIN"/>
    <property type="match status" value="1"/>
</dbReference>